<comment type="caution">
    <text evidence="8">The sequence shown here is derived from an EMBL/GenBank/DDBJ whole genome shotgun (WGS) entry which is preliminary data.</text>
</comment>
<sequence>MRVVTTYVLVTGANSGLGFTTCCRLIDEFLDTRPGHESITLILTTRDSRKGDSTVSRLQKRADKLPKSKRQDGTTRVSYKSEIVALDSLLSVKRLSKKLLAELPKLDVVILNAGCGGWTGVDYWMATQQSMKGFVQSVTWPAFKLANIGVVTKPQLPNTSTQGTTNTALGEVFCINVFGHYLLSHNLAPLLSKAHHPSGNRGRIIWLSSIETEAVIDAFSIDDIQGLASPTPYEISKRLGDVLALTSSLPATKPWVDSFLLAPKSVPTPSGEEGIPTTESKPGMYVTHPGICSTDILPVHWILNLFKLLTFYIARWLGSPWHTIDAYKGACAPVWVALSPQAQLDSIEAKEGPGKWGSSTDIWGNERVRRTEVGGWGWGGIVGEEVQRGGRISGAKALTREAREEFEVLGRECWRRMEGLREEWEERLDGLD</sequence>
<dbReference type="InterPro" id="IPR051593">
    <property type="entry name" value="Ergosterol_Biosynth_ERG27"/>
</dbReference>
<dbReference type="InterPro" id="IPR036291">
    <property type="entry name" value="NAD(P)-bd_dom_sf"/>
</dbReference>
<evidence type="ECO:0000256" key="4">
    <source>
        <dbReference type="ARBA" id="ARBA00023002"/>
    </source>
</evidence>
<gene>
    <name evidence="8" type="ORF">FGG08_001325</name>
</gene>
<accession>A0A9P8IH13</accession>
<dbReference type="GO" id="GO:0000253">
    <property type="term" value="F:3-beta-hydroxysteroid 3-dehydrogenase (NADP+) activity"/>
    <property type="evidence" value="ECO:0007669"/>
    <property type="project" value="TreeGrafter"/>
</dbReference>
<keyword evidence="4" id="KW-0560">Oxidoreductase</keyword>
<evidence type="ECO:0000313" key="8">
    <source>
        <dbReference type="EMBL" id="KAH0544553.1"/>
    </source>
</evidence>
<evidence type="ECO:0000256" key="3">
    <source>
        <dbReference type="ARBA" id="ARBA00022955"/>
    </source>
</evidence>
<keyword evidence="1" id="KW-0444">Lipid biosynthesis</keyword>
<feature type="compositionally biased region" description="Basic and acidic residues" evidence="7">
    <location>
        <begin position="60"/>
        <end position="73"/>
    </location>
</feature>
<comment type="similarity">
    <text evidence="6">Belongs to the short-chain dehydrogenases/reductases (SDR) family. ERG27 subfamily.</text>
</comment>
<dbReference type="GO" id="GO:0005741">
    <property type="term" value="C:mitochondrial outer membrane"/>
    <property type="evidence" value="ECO:0007669"/>
    <property type="project" value="TreeGrafter"/>
</dbReference>
<dbReference type="GO" id="GO:0006696">
    <property type="term" value="P:ergosterol biosynthetic process"/>
    <property type="evidence" value="ECO:0007669"/>
    <property type="project" value="TreeGrafter"/>
</dbReference>
<dbReference type="AlphaFoldDB" id="A0A9P8IH13"/>
<dbReference type="EMBL" id="JAGHQL010000017">
    <property type="protein sequence ID" value="KAH0544553.1"/>
    <property type="molecule type" value="Genomic_DNA"/>
</dbReference>
<dbReference type="OrthoDB" id="9989144at2759"/>
<keyword evidence="3" id="KW-0752">Steroid biosynthesis</keyword>
<evidence type="ECO:0008006" key="10">
    <source>
        <dbReference type="Google" id="ProtNLM"/>
    </source>
</evidence>
<dbReference type="SUPFAM" id="SSF51735">
    <property type="entry name" value="NAD(P)-binding Rossmann-fold domains"/>
    <property type="match status" value="1"/>
</dbReference>
<evidence type="ECO:0000313" key="9">
    <source>
        <dbReference type="Proteomes" id="UP000698800"/>
    </source>
</evidence>
<evidence type="ECO:0000256" key="2">
    <source>
        <dbReference type="ARBA" id="ARBA00022857"/>
    </source>
</evidence>
<keyword evidence="2" id="KW-0521">NADP</keyword>
<proteinExistence type="inferred from homology"/>
<protein>
    <recommendedName>
        <fullName evidence="10">3-keto-steroid reductase</fullName>
    </recommendedName>
</protein>
<dbReference type="GO" id="GO:0005811">
    <property type="term" value="C:lipid droplet"/>
    <property type="evidence" value="ECO:0007669"/>
    <property type="project" value="TreeGrafter"/>
</dbReference>
<reference evidence="8" key="1">
    <citation type="submission" date="2021-03" db="EMBL/GenBank/DDBJ databases">
        <title>Comparative genomics and phylogenomic investigation of the class Geoglossomycetes provide insights into ecological specialization and systematics.</title>
        <authorList>
            <person name="Melie T."/>
            <person name="Pirro S."/>
            <person name="Miller A.N."/>
            <person name="Quandt A."/>
        </authorList>
    </citation>
    <scope>NUCLEOTIDE SEQUENCE</scope>
    <source>
        <strain evidence="8">GBOQ0MN5Z8</strain>
    </source>
</reference>
<name>A0A9P8IH13_9PEZI</name>
<feature type="region of interest" description="Disordered" evidence="7">
    <location>
        <begin position="52"/>
        <end position="73"/>
    </location>
</feature>
<dbReference type="GO" id="GO:0005789">
    <property type="term" value="C:endoplasmic reticulum membrane"/>
    <property type="evidence" value="ECO:0007669"/>
    <property type="project" value="TreeGrafter"/>
</dbReference>
<evidence type="ECO:0000256" key="1">
    <source>
        <dbReference type="ARBA" id="ARBA00022516"/>
    </source>
</evidence>
<dbReference type="PANTHER" id="PTHR43647:SF1">
    <property type="entry name" value="3-KETO-STEROID REDUCTASE ERG27"/>
    <property type="match status" value="1"/>
</dbReference>
<keyword evidence="9" id="KW-1185">Reference proteome</keyword>
<dbReference type="PANTHER" id="PTHR43647">
    <property type="entry name" value="DEHYDROGENASE"/>
    <property type="match status" value="1"/>
</dbReference>
<organism evidence="8 9">
    <name type="scientific">Glutinoglossum americanum</name>
    <dbReference type="NCBI Taxonomy" id="1670608"/>
    <lineage>
        <taxon>Eukaryota</taxon>
        <taxon>Fungi</taxon>
        <taxon>Dikarya</taxon>
        <taxon>Ascomycota</taxon>
        <taxon>Pezizomycotina</taxon>
        <taxon>Geoglossomycetes</taxon>
        <taxon>Geoglossales</taxon>
        <taxon>Geoglossaceae</taxon>
        <taxon>Glutinoglossum</taxon>
    </lineage>
</organism>
<dbReference type="Proteomes" id="UP000698800">
    <property type="component" value="Unassembled WGS sequence"/>
</dbReference>
<keyword evidence="5" id="KW-0443">Lipid metabolism</keyword>
<dbReference type="Gene3D" id="3.40.50.720">
    <property type="entry name" value="NAD(P)-binding Rossmann-like Domain"/>
    <property type="match status" value="1"/>
</dbReference>
<evidence type="ECO:0000256" key="5">
    <source>
        <dbReference type="ARBA" id="ARBA00023098"/>
    </source>
</evidence>
<evidence type="ECO:0000256" key="7">
    <source>
        <dbReference type="SAM" id="MobiDB-lite"/>
    </source>
</evidence>
<evidence type="ECO:0000256" key="6">
    <source>
        <dbReference type="ARBA" id="ARBA00023593"/>
    </source>
</evidence>